<feature type="transmembrane region" description="Helical" evidence="1">
    <location>
        <begin position="71"/>
        <end position="93"/>
    </location>
</feature>
<protein>
    <submittedName>
        <fullName evidence="2">Uncharacterized protein</fullName>
    </submittedName>
</protein>
<keyword evidence="1" id="KW-1133">Transmembrane helix</keyword>
<gene>
    <name evidence="2" type="ORF">OCTVUL_1B005476</name>
</gene>
<accession>A0AA36BAJ5</accession>
<evidence type="ECO:0000313" key="3">
    <source>
        <dbReference type="Proteomes" id="UP001162480"/>
    </source>
</evidence>
<proteinExistence type="predicted"/>
<keyword evidence="1" id="KW-0472">Membrane</keyword>
<evidence type="ECO:0000256" key="1">
    <source>
        <dbReference type="SAM" id="Phobius"/>
    </source>
</evidence>
<keyword evidence="1" id="KW-0812">Transmembrane</keyword>
<dbReference type="AlphaFoldDB" id="A0AA36BAJ5"/>
<evidence type="ECO:0000313" key="2">
    <source>
        <dbReference type="EMBL" id="CAI9730875.1"/>
    </source>
</evidence>
<reference evidence="2" key="1">
    <citation type="submission" date="2023-08" db="EMBL/GenBank/DDBJ databases">
        <authorList>
            <person name="Alioto T."/>
            <person name="Alioto T."/>
            <person name="Gomez Garrido J."/>
        </authorList>
    </citation>
    <scope>NUCLEOTIDE SEQUENCE</scope>
</reference>
<organism evidence="2 3">
    <name type="scientific">Octopus vulgaris</name>
    <name type="common">Common octopus</name>
    <dbReference type="NCBI Taxonomy" id="6645"/>
    <lineage>
        <taxon>Eukaryota</taxon>
        <taxon>Metazoa</taxon>
        <taxon>Spiralia</taxon>
        <taxon>Lophotrochozoa</taxon>
        <taxon>Mollusca</taxon>
        <taxon>Cephalopoda</taxon>
        <taxon>Coleoidea</taxon>
        <taxon>Octopodiformes</taxon>
        <taxon>Octopoda</taxon>
        <taxon>Incirrata</taxon>
        <taxon>Octopodidae</taxon>
        <taxon>Octopus</taxon>
    </lineage>
</organism>
<keyword evidence="3" id="KW-1185">Reference proteome</keyword>
<sequence length="115" mass="13066">MLAISQGLFFERTERLQPNAGFFSRIFTVVNSVSSITNWDSMASASQMNLGKVFCTCQLAPYRIKTLVFELLFHSLYSIRLPICLLLLVVGFFRERKPAGWSGMELLLMLALHKS</sequence>
<dbReference type="EMBL" id="OX597825">
    <property type="protein sequence ID" value="CAI9730875.1"/>
    <property type="molecule type" value="Genomic_DNA"/>
</dbReference>
<dbReference type="Proteomes" id="UP001162480">
    <property type="component" value="Chromosome 12"/>
</dbReference>
<name>A0AA36BAJ5_OCTVU</name>